<dbReference type="EMBL" id="VBSN01000042">
    <property type="protein sequence ID" value="KAA6438868.1"/>
    <property type="molecule type" value="Genomic_DNA"/>
</dbReference>
<gene>
    <name evidence="1" type="ORF">FEM33_15245</name>
</gene>
<proteinExistence type="predicted"/>
<dbReference type="RefSeq" id="WP_139012887.1">
    <property type="nucleotide sequence ID" value="NZ_VBSN01000042.1"/>
</dbReference>
<organism evidence="1 2">
    <name type="scientific">Dyadobacter flavalbus</name>
    <dbReference type="NCBI Taxonomy" id="2579942"/>
    <lineage>
        <taxon>Bacteria</taxon>
        <taxon>Pseudomonadati</taxon>
        <taxon>Bacteroidota</taxon>
        <taxon>Cytophagia</taxon>
        <taxon>Cytophagales</taxon>
        <taxon>Spirosomataceae</taxon>
        <taxon>Dyadobacter</taxon>
    </lineage>
</organism>
<dbReference type="Pfam" id="PF14466">
    <property type="entry name" value="PLCC"/>
    <property type="match status" value="1"/>
</dbReference>
<name>A0A5M8QUB6_9BACT</name>
<accession>A0A5M8QUB6</accession>
<sequence length="144" mass="16028">MRKYFLMFSASILFLACSDDSKTVAPEPGSIFKVEYIQTGKFDDYKKEIGFSQPLVYEGTAVETGPVLNDAALTNGKYVFVSSKKLELLKVTFNTEPKEGPAEMAEFVINVYKDGKRIDNKSFKVAGGGVMNHSWEYKGSLMPN</sequence>
<dbReference type="OrthoDB" id="954982at2"/>
<evidence type="ECO:0000313" key="2">
    <source>
        <dbReference type="Proteomes" id="UP000323994"/>
    </source>
</evidence>
<dbReference type="PROSITE" id="PS51257">
    <property type="entry name" value="PROKAR_LIPOPROTEIN"/>
    <property type="match status" value="1"/>
</dbReference>
<evidence type="ECO:0000313" key="1">
    <source>
        <dbReference type="EMBL" id="KAA6438868.1"/>
    </source>
</evidence>
<comment type="caution">
    <text evidence="1">The sequence shown here is derived from an EMBL/GenBank/DDBJ whole genome shotgun (WGS) entry which is preliminary data.</text>
</comment>
<protein>
    <submittedName>
        <fullName evidence="1">Uncharacterized protein</fullName>
    </submittedName>
</protein>
<dbReference type="Proteomes" id="UP000323994">
    <property type="component" value="Unassembled WGS sequence"/>
</dbReference>
<keyword evidence="2" id="KW-1185">Reference proteome</keyword>
<reference evidence="1 2" key="1">
    <citation type="submission" date="2019-05" db="EMBL/GenBank/DDBJ databases">
        <authorList>
            <person name="Qu J.-H."/>
        </authorList>
    </citation>
    <scope>NUCLEOTIDE SEQUENCE [LARGE SCALE GENOMIC DNA]</scope>
    <source>
        <strain evidence="1 2">NS28</strain>
    </source>
</reference>
<dbReference type="AlphaFoldDB" id="A0A5M8QUB6"/>
<dbReference type="InterPro" id="IPR025219">
    <property type="entry name" value="PLCC"/>
</dbReference>